<gene>
    <name evidence="4" type="ORF">GEU84_014590</name>
</gene>
<evidence type="ECO:0000256" key="1">
    <source>
        <dbReference type="ARBA" id="ARBA00004613"/>
    </source>
</evidence>
<dbReference type="Gene3D" id="2.150.10.10">
    <property type="entry name" value="Serralysin-like metalloprotease, C-terminal"/>
    <property type="match status" value="6"/>
</dbReference>
<keyword evidence="2" id="KW-0964">Secreted</keyword>
<evidence type="ECO:0000256" key="3">
    <source>
        <dbReference type="SAM" id="MobiDB-lite"/>
    </source>
</evidence>
<protein>
    <recommendedName>
        <fullName evidence="6">Calcium-binding protein</fullName>
    </recommendedName>
</protein>
<dbReference type="RefSeq" id="WP_152827348.1">
    <property type="nucleotide sequence ID" value="NZ_WHUT02000008.1"/>
</dbReference>
<dbReference type="GO" id="GO:0005509">
    <property type="term" value="F:calcium ion binding"/>
    <property type="evidence" value="ECO:0007669"/>
    <property type="project" value="InterPro"/>
</dbReference>
<reference evidence="4" key="1">
    <citation type="submission" date="2020-05" db="EMBL/GenBank/DDBJ databases">
        <title>Fertoebacter nigrum gen. nov., sp. nov., a new member of the family Rhodobacteraceae.</title>
        <authorList>
            <person name="Szuroczki S."/>
            <person name="Abbaszade G."/>
            <person name="Buni D."/>
            <person name="Schumann P."/>
            <person name="Toth E."/>
        </authorList>
    </citation>
    <scope>NUCLEOTIDE SEQUENCE</scope>
    <source>
        <strain evidence="4">RG-N-1a</strain>
    </source>
</reference>
<dbReference type="GO" id="GO:0005576">
    <property type="term" value="C:extracellular region"/>
    <property type="evidence" value="ECO:0007669"/>
    <property type="project" value="UniProtKB-SubCell"/>
</dbReference>
<dbReference type="InterPro" id="IPR011049">
    <property type="entry name" value="Serralysin-like_metalloprot_C"/>
</dbReference>
<dbReference type="InterPro" id="IPR001343">
    <property type="entry name" value="Hemolysn_Ca-bd"/>
</dbReference>
<dbReference type="EMBL" id="WHUT02000008">
    <property type="protein sequence ID" value="NUB45625.1"/>
    <property type="molecule type" value="Genomic_DNA"/>
</dbReference>
<dbReference type="InterPro" id="IPR018511">
    <property type="entry name" value="Hemolysin-typ_Ca-bd_CS"/>
</dbReference>
<dbReference type="PANTHER" id="PTHR38340">
    <property type="entry name" value="S-LAYER PROTEIN"/>
    <property type="match status" value="1"/>
</dbReference>
<organism evidence="4 5">
    <name type="scientific">Fertoeibacter niger</name>
    <dbReference type="NCBI Taxonomy" id="2656921"/>
    <lineage>
        <taxon>Bacteria</taxon>
        <taxon>Pseudomonadati</taxon>
        <taxon>Pseudomonadota</taxon>
        <taxon>Alphaproteobacteria</taxon>
        <taxon>Rhodobacterales</taxon>
        <taxon>Paracoccaceae</taxon>
        <taxon>Fertoeibacter</taxon>
    </lineage>
</organism>
<dbReference type="Proteomes" id="UP000484076">
    <property type="component" value="Unassembled WGS sequence"/>
</dbReference>
<dbReference type="SUPFAM" id="SSF51120">
    <property type="entry name" value="beta-Roll"/>
    <property type="match status" value="4"/>
</dbReference>
<dbReference type="InterPro" id="IPR050557">
    <property type="entry name" value="RTX_toxin/Mannuronan_C5-epim"/>
</dbReference>
<sequence>MPFEIQNFDDLSIPFADRGTPTVIDMAISLPQGFDPSDVNLLTLSGLMAGDTIGFAAGSPLTVNNGVLSDQFGILGSVGQANGQFVVSFNQGFLAVGLRLEQLIEALTFSTTDGATSATRNLTLTVETPVNTATGDTTITIFDPGFDLAGLDGLTVGEDAARSPVILDGSVDFTVSTATFQNGSVVLSGLAEGDVAGIFTGASSLFSLDGSTLFYSLGARPIVVGNVSFAQGSMTVFFPGDVGVEVIDNLIQNLTIANPTGTGPVTRDITVTVTDSLGVSDAQSATVRILPGIDGLRDILRVDSSTQNISVLIDTDIAPVQAGDYADGQLTVSGLGEFDSVSPSGNGLTNIPFDETSGELAFDGATFASYQRVDAGGGLFTFQIDFGTLNPVDAALVERVIEALLFTSEALAPSRDLTFTLGTAGGPVRMDTVTVLSSDPYTLENLVSEVVISPADAATGAVIDADVDFYLAVGAPSAFLGISGLRDGDFIGINQGLGSPYTVVNDQILDAGTGTFVAEIFTAPGRVEINLGSHVDREATLDSLIQNLTFGSTAVTPDETRQLTLSINGLGNTIGTVDVHIVPDGAVQLFGVSASALFGSVSIATQPQVIDSDVSVRLNGFDTQDATIQVRNLALGDAVTLRLEGDGPGEFAVDGATLRYEGQAIGTYMPGSASGIAPPSNFVVTLGAGVPAAVIEALIEHIQYANAAADLRAPSPLTIVINDATGHTVAGREVGISLVAGLDTLKEAVGYDIATAAIAQHIDTTVTIPETDPLSTFGGSLTVTGLVAGDEIGLNAPPSSNIMLIDDALVLGSSRIGTFTRSEGQIVFAFNNGTGRGNVETVLNALTFRNTAETPAAERDLTITLVNGAGTTVSQNVVAVTIGDATFTDVAPTVTIPAGITATVLDSDITLNIPEGLDFNGAALMVRGVATENEVLSIVLEEGGALNTIENTIFFNGLAVGTFFGGTAQRVQELLIETPLVVTLNSNATVAAVEAIAEAIGLATGTDPAPAGRDLRLSLIAGRDTATPTVIAEAKIAVTVTPPLIEGLNDRADYILGNSLLRLDDDVTIPAATYNGTTITVSGLETGDRLGVVDFNPFDLRLVPSDVIENGGFIDRSTFGGTIRLGTWTGGNGADLVLQLDASFNISQISVEAILESLGFSTTNPDPSRTLGITLTNGANVVSRDTITVTVDAPGAVITGLAEAVTFSPAQAAMSQVLDADVSFAAPFRDYDGGTLTVSGAAAGDIISIRHDSGAPFAINGSTLTENGNPIGTLGTTPDGAFEISFTGATDAALIERLIENLIFFAGPGAPVTRDLTITATDSDNETASGTITVRVANPPEIADLANSIRILPADAATPRAIDSDVTFTAPDSSFDGGTLLVRGGVMGDSLSILHGSSPTEGFQETPDSIGNVLRHGASGNEVGLVNYGPGGIAFTFNANATAAMIDELIQSIAFASTAVPPVPTRDITFTLTDSFGTSVTETVRIDIVEPNERALNYTVLVGDADPAPIVQPGVAAAGVAYDLDPASLFGTTAAPDTFLVSYTGLIDTNKGGPNDRTIITLDGPAGMMLRVDGVLVMPDEAGMAALDLSPGLHRIELLVPHSAAGGAVTSAVPSITVGTGLFVDGPDYRVPPVDLLVAASTTPEVFYRVEGNVRITLFDFVGNFPQLLFVTSLDDVAAAMQRAAQALNPDPAATVETTQTVTAIRVGTGANDTLRGIDGQNIEIEGGYGNDLFLAGAGADTMDGGQGRDTVSYEASGAAVAVNLLTGTGEGGDAEGDVLRHIEGIIGSAHDDLLTGSHGDDTLTGGLGADVIHGGDGNDSLLGSQGGDLITAGTGNDWIHGGKDDDTLMGGAGDDTVNGGQGLDEVHGNDGNDQLFGLSEDDMLYGGAGNDSLFGGDGNDLLTGGDGNDQLAGDAGDDILLGGNGQNTLSGGLGDDLLVGGAEADSLLGDAGQDTLDGGLGNDTLSGGDGNDLLSGREGADMLTGDAGDDLLDGGLGNDTLSGGDGADLLVGGFGDDSLLGGQQNDQLFGGDGNDWAHGGKDNDLLDGGAGLDTLDGGVGDDTVMGGTGADLLMGNTGDDSLFGNQDNDALFGGIGNDWLHGGQGNDTLTGGAGQDTLNGGQGADVFVFARADLNTGIDQIDSFAQGEDRIALSADLVTFLQSKGGTAADAVVWNGTTGLVSLNLAAVGLSGSIDLARVNSGGAALNLTVDDFGFM</sequence>
<evidence type="ECO:0000313" key="5">
    <source>
        <dbReference type="Proteomes" id="UP000484076"/>
    </source>
</evidence>
<feature type="compositionally biased region" description="Low complexity" evidence="3">
    <location>
        <begin position="1955"/>
        <end position="1981"/>
    </location>
</feature>
<evidence type="ECO:0000256" key="2">
    <source>
        <dbReference type="ARBA" id="ARBA00022525"/>
    </source>
</evidence>
<proteinExistence type="predicted"/>
<keyword evidence="5" id="KW-1185">Reference proteome</keyword>
<name>A0A8X8H211_9RHOB</name>
<comment type="caution">
    <text evidence="4">The sequence shown here is derived from an EMBL/GenBank/DDBJ whole genome shotgun (WGS) entry which is preliminary data.</text>
</comment>
<evidence type="ECO:0000313" key="4">
    <source>
        <dbReference type="EMBL" id="NUB45625.1"/>
    </source>
</evidence>
<dbReference type="PRINTS" id="PR00313">
    <property type="entry name" value="CABNDNGRPT"/>
</dbReference>
<dbReference type="PROSITE" id="PS00330">
    <property type="entry name" value="HEMOLYSIN_CALCIUM"/>
    <property type="match status" value="8"/>
</dbReference>
<evidence type="ECO:0008006" key="6">
    <source>
        <dbReference type="Google" id="ProtNLM"/>
    </source>
</evidence>
<accession>A0A8X8H211</accession>
<feature type="region of interest" description="Disordered" evidence="3">
    <location>
        <begin position="1954"/>
        <end position="1981"/>
    </location>
</feature>
<comment type="subcellular location">
    <subcellularLocation>
        <location evidence="1">Secreted</location>
    </subcellularLocation>
</comment>
<dbReference type="PANTHER" id="PTHR38340:SF1">
    <property type="entry name" value="S-LAYER PROTEIN"/>
    <property type="match status" value="1"/>
</dbReference>
<dbReference type="Pfam" id="PF00353">
    <property type="entry name" value="HemolysinCabind"/>
    <property type="match status" value="9"/>
</dbReference>